<evidence type="ECO:0000313" key="3">
    <source>
        <dbReference type="Proteomes" id="UP001201812"/>
    </source>
</evidence>
<name>A0AAD4MZQ7_9BILA</name>
<evidence type="ECO:0000313" key="2">
    <source>
        <dbReference type="EMBL" id="KAI1711571.1"/>
    </source>
</evidence>
<proteinExistence type="predicted"/>
<accession>A0AAD4MZQ7</accession>
<sequence>MNYLTGLFIILTVAAYVGHVKSEIACRVRSYKQWPGFVRGSGEVHHDPHYNEYEVPDFKKILILKELSTTNTIAELKTALKTIIGYDPSVYILWVKEVKNGRYTLPQDHELLSHFSKPSVLLPAVEVEIRQINGN</sequence>
<gene>
    <name evidence="2" type="ORF">DdX_10033</name>
</gene>
<keyword evidence="3" id="KW-1185">Reference proteome</keyword>
<comment type="caution">
    <text evidence="2">The sequence shown here is derived from an EMBL/GenBank/DDBJ whole genome shotgun (WGS) entry which is preliminary data.</text>
</comment>
<reference evidence="2" key="1">
    <citation type="submission" date="2022-01" db="EMBL/GenBank/DDBJ databases">
        <title>Genome Sequence Resource for Two Populations of Ditylenchus destructor, the Migratory Endoparasitic Phytonematode.</title>
        <authorList>
            <person name="Zhang H."/>
            <person name="Lin R."/>
            <person name="Xie B."/>
        </authorList>
    </citation>
    <scope>NUCLEOTIDE SEQUENCE</scope>
    <source>
        <strain evidence="2">BazhouSP</strain>
    </source>
</reference>
<feature type="chain" id="PRO_5041986552" evidence="1">
    <location>
        <begin position="23"/>
        <end position="135"/>
    </location>
</feature>
<dbReference type="EMBL" id="JAKKPZ010000021">
    <property type="protein sequence ID" value="KAI1711571.1"/>
    <property type="molecule type" value="Genomic_DNA"/>
</dbReference>
<protein>
    <submittedName>
        <fullName evidence="2">Uncharacterized protein</fullName>
    </submittedName>
</protein>
<dbReference type="AlphaFoldDB" id="A0AAD4MZQ7"/>
<evidence type="ECO:0000256" key="1">
    <source>
        <dbReference type="SAM" id="SignalP"/>
    </source>
</evidence>
<keyword evidence="1" id="KW-0732">Signal</keyword>
<feature type="signal peptide" evidence="1">
    <location>
        <begin position="1"/>
        <end position="22"/>
    </location>
</feature>
<organism evidence="2 3">
    <name type="scientific">Ditylenchus destructor</name>
    <dbReference type="NCBI Taxonomy" id="166010"/>
    <lineage>
        <taxon>Eukaryota</taxon>
        <taxon>Metazoa</taxon>
        <taxon>Ecdysozoa</taxon>
        <taxon>Nematoda</taxon>
        <taxon>Chromadorea</taxon>
        <taxon>Rhabditida</taxon>
        <taxon>Tylenchina</taxon>
        <taxon>Tylenchomorpha</taxon>
        <taxon>Sphaerularioidea</taxon>
        <taxon>Anguinidae</taxon>
        <taxon>Anguininae</taxon>
        <taxon>Ditylenchus</taxon>
    </lineage>
</organism>
<dbReference type="Proteomes" id="UP001201812">
    <property type="component" value="Unassembled WGS sequence"/>
</dbReference>